<keyword evidence="5 10" id="KW-0812">Transmembrane</keyword>
<dbReference type="Pfam" id="PF03840">
    <property type="entry name" value="SecG"/>
    <property type="match status" value="1"/>
</dbReference>
<dbReference type="PANTHER" id="PTHR34182">
    <property type="entry name" value="PROTEIN-EXPORT MEMBRANE PROTEIN SECG"/>
    <property type="match status" value="1"/>
</dbReference>
<comment type="subcellular location">
    <subcellularLocation>
        <location evidence="1 10">Cell membrane</location>
        <topology evidence="1 10">Multi-pass membrane protein</topology>
    </subcellularLocation>
</comment>
<dbReference type="NCBIfam" id="TIGR00810">
    <property type="entry name" value="secG"/>
    <property type="match status" value="1"/>
</dbReference>
<evidence type="ECO:0000256" key="2">
    <source>
        <dbReference type="ARBA" id="ARBA00008445"/>
    </source>
</evidence>
<evidence type="ECO:0000256" key="7">
    <source>
        <dbReference type="ARBA" id="ARBA00022989"/>
    </source>
</evidence>
<accession>A0A518CKT8</accession>
<evidence type="ECO:0000256" key="1">
    <source>
        <dbReference type="ARBA" id="ARBA00004651"/>
    </source>
</evidence>
<feature type="transmembrane region" description="Helical" evidence="10">
    <location>
        <begin position="51"/>
        <end position="75"/>
    </location>
</feature>
<dbReference type="PRINTS" id="PR01651">
    <property type="entry name" value="SECGEXPORT"/>
</dbReference>
<dbReference type="GO" id="GO:0065002">
    <property type="term" value="P:intracellular protein transmembrane transport"/>
    <property type="evidence" value="ECO:0007669"/>
    <property type="project" value="TreeGrafter"/>
</dbReference>
<keyword evidence="8 10" id="KW-0811">Translocation</keyword>
<comment type="caution">
    <text evidence="10">Lacks conserved residue(s) required for the propagation of feature annotation.</text>
</comment>
<evidence type="ECO:0000256" key="4">
    <source>
        <dbReference type="ARBA" id="ARBA00022475"/>
    </source>
</evidence>
<dbReference type="GO" id="GO:0005886">
    <property type="term" value="C:plasma membrane"/>
    <property type="evidence" value="ECO:0007669"/>
    <property type="project" value="UniProtKB-SubCell"/>
</dbReference>
<reference evidence="12 13" key="1">
    <citation type="submission" date="2019-02" db="EMBL/GenBank/DDBJ databases">
        <title>Deep-cultivation of Planctomycetes and their phenomic and genomic characterization uncovers novel biology.</title>
        <authorList>
            <person name="Wiegand S."/>
            <person name="Jogler M."/>
            <person name="Boedeker C."/>
            <person name="Pinto D."/>
            <person name="Vollmers J."/>
            <person name="Rivas-Marin E."/>
            <person name="Kohn T."/>
            <person name="Peeters S.H."/>
            <person name="Heuer A."/>
            <person name="Rast P."/>
            <person name="Oberbeckmann S."/>
            <person name="Bunk B."/>
            <person name="Jeske O."/>
            <person name="Meyerdierks A."/>
            <person name="Storesund J.E."/>
            <person name="Kallscheuer N."/>
            <person name="Luecker S."/>
            <person name="Lage O.M."/>
            <person name="Pohl T."/>
            <person name="Merkel B.J."/>
            <person name="Hornburger P."/>
            <person name="Mueller R.-W."/>
            <person name="Bruemmer F."/>
            <person name="Labrenz M."/>
            <person name="Spormann A.M."/>
            <person name="Op den Camp H."/>
            <person name="Overmann J."/>
            <person name="Amann R."/>
            <person name="Jetten M.S.M."/>
            <person name="Mascher T."/>
            <person name="Medema M.H."/>
            <person name="Devos D.P."/>
            <person name="Kaster A.-K."/>
            <person name="Ovreas L."/>
            <person name="Rohde M."/>
            <person name="Galperin M.Y."/>
            <person name="Jogler C."/>
        </authorList>
    </citation>
    <scope>NUCLEOTIDE SEQUENCE [LARGE SCALE GENOMIC DNA]</scope>
    <source>
        <strain evidence="12 13">Pla110</strain>
    </source>
</reference>
<evidence type="ECO:0000256" key="3">
    <source>
        <dbReference type="ARBA" id="ARBA00022448"/>
    </source>
</evidence>
<evidence type="ECO:0000256" key="5">
    <source>
        <dbReference type="ARBA" id="ARBA00022692"/>
    </source>
</evidence>
<name>A0A518CKT8_9PLAN</name>
<sequence length="132" mass="13383">MPTFLVLLLILVGLFLMLIVLIQKGRGGGLAGAFGGAGGQSAFGTKAGDVFTKITIVVATIWFVLSAITGMVISAQSDKLGDQFKGAETSLSAPDGLEDGTAGSAEAGSGVVEEEIDFETDITVPEDSGSNE</sequence>
<comment type="function">
    <text evidence="10">Involved in protein export. Participates in an early event of protein translocation.</text>
</comment>
<dbReference type="GO" id="GO:0015450">
    <property type="term" value="F:protein-transporting ATPase activity"/>
    <property type="evidence" value="ECO:0007669"/>
    <property type="project" value="UniProtKB-UniRule"/>
</dbReference>
<evidence type="ECO:0000256" key="9">
    <source>
        <dbReference type="ARBA" id="ARBA00023136"/>
    </source>
</evidence>
<gene>
    <name evidence="12" type="primary">secG</name>
    <name evidence="12" type="ORF">Pla110_15550</name>
</gene>
<dbReference type="AlphaFoldDB" id="A0A518CKT8"/>
<dbReference type="OrthoDB" id="214405at2"/>
<proteinExistence type="inferred from homology"/>
<dbReference type="Proteomes" id="UP000317178">
    <property type="component" value="Chromosome"/>
</dbReference>
<evidence type="ECO:0000256" key="8">
    <source>
        <dbReference type="ARBA" id="ARBA00023010"/>
    </source>
</evidence>
<dbReference type="RefSeq" id="WP_144994756.1">
    <property type="nucleotide sequence ID" value="NZ_CP036281.1"/>
</dbReference>
<keyword evidence="9 10" id="KW-0472">Membrane</keyword>
<keyword evidence="3 10" id="KW-0813">Transport</keyword>
<dbReference type="GO" id="GO:0009306">
    <property type="term" value="P:protein secretion"/>
    <property type="evidence" value="ECO:0007669"/>
    <property type="project" value="UniProtKB-UniRule"/>
</dbReference>
<keyword evidence="7 10" id="KW-1133">Transmembrane helix</keyword>
<evidence type="ECO:0000313" key="12">
    <source>
        <dbReference type="EMBL" id="QDU79836.1"/>
    </source>
</evidence>
<comment type="similarity">
    <text evidence="2 10">Belongs to the SecG family.</text>
</comment>
<dbReference type="KEGG" id="plon:Pla110_15550"/>
<dbReference type="GO" id="GO:0043952">
    <property type="term" value="P:protein transport by the Sec complex"/>
    <property type="evidence" value="ECO:0007669"/>
    <property type="project" value="TreeGrafter"/>
</dbReference>
<keyword evidence="4 10" id="KW-1003">Cell membrane</keyword>
<keyword evidence="6 10" id="KW-0653">Protein transport</keyword>
<protein>
    <recommendedName>
        <fullName evidence="10">Protein-export membrane protein SecG</fullName>
    </recommendedName>
</protein>
<evidence type="ECO:0000256" key="6">
    <source>
        <dbReference type="ARBA" id="ARBA00022927"/>
    </source>
</evidence>
<evidence type="ECO:0000256" key="10">
    <source>
        <dbReference type="RuleBase" id="RU365087"/>
    </source>
</evidence>
<keyword evidence="13" id="KW-1185">Reference proteome</keyword>
<dbReference type="PANTHER" id="PTHR34182:SF1">
    <property type="entry name" value="PROTEIN-EXPORT MEMBRANE PROTEIN SECG"/>
    <property type="match status" value="1"/>
</dbReference>
<dbReference type="EMBL" id="CP036281">
    <property type="protein sequence ID" value="QDU79836.1"/>
    <property type="molecule type" value="Genomic_DNA"/>
</dbReference>
<evidence type="ECO:0000313" key="13">
    <source>
        <dbReference type="Proteomes" id="UP000317178"/>
    </source>
</evidence>
<dbReference type="InterPro" id="IPR004692">
    <property type="entry name" value="SecG"/>
</dbReference>
<organism evidence="12 13">
    <name type="scientific">Polystyrenella longa</name>
    <dbReference type="NCBI Taxonomy" id="2528007"/>
    <lineage>
        <taxon>Bacteria</taxon>
        <taxon>Pseudomonadati</taxon>
        <taxon>Planctomycetota</taxon>
        <taxon>Planctomycetia</taxon>
        <taxon>Planctomycetales</taxon>
        <taxon>Planctomycetaceae</taxon>
        <taxon>Polystyrenella</taxon>
    </lineage>
</organism>
<feature type="region of interest" description="Disordered" evidence="11">
    <location>
        <begin position="86"/>
        <end position="111"/>
    </location>
</feature>
<evidence type="ECO:0000256" key="11">
    <source>
        <dbReference type="SAM" id="MobiDB-lite"/>
    </source>
</evidence>